<feature type="transmembrane region" description="Helical" evidence="6">
    <location>
        <begin position="514"/>
        <end position="533"/>
    </location>
</feature>
<dbReference type="InterPro" id="IPR003838">
    <property type="entry name" value="ABC3_permease_C"/>
</dbReference>
<feature type="transmembrane region" description="Helical" evidence="6">
    <location>
        <begin position="197"/>
        <end position="215"/>
    </location>
</feature>
<feature type="transmembrane region" description="Helical" evidence="6">
    <location>
        <begin position="570"/>
        <end position="589"/>
    </location>
</feature>
<keyword evidence="9" id="KW-1185">Reference proteome</keyword>
<evidence type="ECO:0000256" key="1">
    <source>
        <dbReference type="ARBA" id="ARBA00004651"/>
    </source>
</evidence>
<feature type="transmembrane region" description="Helical" evidence="6">
    <location>
        <begin position="105"/>
        <end position="127"/>
    </location>
</feature>
<dbReference type="GO" id="GO:0055085">
    <property type="term" value="P:transmembrane transport"/>
    <property type="evidence" value="ECO:0007669"/>
    <property type="project" value="UniProtKB-UniRule"/>
</dbReference>
<dbReference type="Proteomes" id="UP000199068">
    <property type="component" value="Unassembled WGS sequence"/>
</dbReference>
<comment type="similarity">
    <text evidence="6">Belongs to the ABC-4 integral membrane protein family.</text>
</comment>
<organism evidence="8 9">
    <name type="scientific">Romboutsia lituseburensis DSM 797</name>
    <dbReference type="NCBI Taxonomy" id="1121325"/>
    <lineage>
        <taxon>Bacteria</taxon>
        <taxon>Bacillati</taxon>
        <taxon>Bacillota</taxon>
        <taxon>Clostridia</taxon>
        <taxon>Peptostreptococcales</taxon>
        <taxon>Peptostreptococcaceae</taxon>
        <taxon>Romboutsia</taxon>
    </lineage>
</organism>
<evidence type="ECO:0000256" key="6">
    <source>
        <dbReference type="PIRNR" id="PIRNR018968"/>
    </source>
</evidence>
<comment type="subcellular location">
    <subcellularLocation>
        <location evidence="1 6">Cell membrane</location>
        <topology evidence="1 6">Multi-pass membrane protein</topology>
    </subcellularLocation>
</comment>
<dbReference type="InterPro" id="IPR027022">
    <property type="entry name" value="ABC_permease_BceB-typ"/>
</dbReference>
<evidence type="ECO:0000256" key="4">
    <source>
        <dbReference type="ARBA" id="ARBA00022989"/>
    </source>
</evidence>
<evidence type="ECO:0000256" key="3">
    <source>
        <dbReference type="ARBA" id="ARBA00022692"/>
    </source>
</evidence>
<feature type="transmembrane region" description="Helical" evidence="6">
    <location>
        <begin position="147"/>
        <end position="176"/>
    </location>
</feature>
<evidence type="ECO:0000256" key="2">
    <source>
        <dbReference type="ARBA" id="ARBA00022475"/>
    </source>
</evidence>
<dbReference type="GO" id="GO:0005886">
    <property type="term" value="C:plasma membrane"/>
    <property type="evidence" value="ECO:0007669"/>
    <property type="project" value="UniProtKB-SubCell"/>
</dbReference>
<name>A0A1G9J866_9FIRM</name>
<feature type="transmembrane region" description="Helical" evidence="6">
    <location>
        <begin position="21"/>
        <end position="44"/>
    </location>
</feature>
<dbReference type="PANTHER" id="PTHR46795">
    <property type="entry name" value="ABC TRANSPORTER PERMEASE-RELATED-RELATED"/>
    <property type="match status" value="1"/>
</dbReference>
<feature type="transmembrane region" description="Helical" evidence="6">
    <location>
        <begin position="601"/>
        <end position="619"/>
    </location>
</feature>
<proteinExistence type="inferred from homology"/>
<dbReference type="EMBL" id="FNGW01000001">
    <property type="protein sequence ID" value="SDL33426.1"/>
    <property type="molecule type" value="Genomic_DNA"/>
</dbReference>
<dbReference type="RefSeq" id="WP_092722583.1">
    <property type="nucleotide sequence ID" value="NZ_FNGW01000001.1"/>
</dbReference>
<keyword evidence="4 6" id="KW-1133">Transmembrane helix</keyword>
<evidence type="ECO:0000259" key="7">
    <source>
        <dbReference type="Pfam" id="PF02687"/>
    </source>
</evidence>
<keyword evidence="6" id="KW-0813">Transport</keyword>
<reference evidence="8 9" key="1">
    <citation type="submission" date="2016-10" db="EMBL/GenBank/DDBJ databases">
        <authorList>
            <person name="de Groot N.N."/>
        </authorList>
    </citation>
    <scope>NUCLEOTIDE SEQUENCE [LARGE SCALE GENOMIC DNA]</scope>
    <source>
        <strain evidence="8 9">DSM 797</strain>
    </source>
</reference>
<evidence type="ECO:0000313" key="8">
    <source>
        <dbReference type="EMBL" id="SDL33426.1"/>
    </source>
</evidence>
<dbReference type="STRING" id="1121325.SAMN04515677_101539"/>
<keyword evidence="3 6" id="KW-0812">Transmembrane</keyword>
<dbReference type="InterPro" id="IPR052536">
    <property type="entry name" value="ABC-4_Integral_Memb_Prot"/>
</dbReference>
<keyword evidence="2 6" id="KW-1003">Cell membrane</keyword>
<feature type="transmembrane region" description="Helical" evidence="6">
    <location>
        <begin position="56"/>
        <end position="78"/>
    </location>
</feature>
<evidence type="ECO:0000313" key="9">
    <source>
        <dbReference type="Proteomes" id="UP000199068"/>
    </source>
</evidence>
<evidence type="ECO:0000256" key="5">
    <source>
        <dbReference type="ARBA" id="ARBA00023136"/>
    </source>
</evidence>
<gene>
    <name evidence="8" type="ORF">SAMN04515677_101539</name>
</gene>
<feature type="transmembrane region" description="Helical" evidence="6">
    <location>
        <begin position="281"/>
        <end position="303"/>
    </location>
</feature>
<sequence>MDLKKLAYNNISRNFNAYFGYFLSCTVSIMIFFGFSVCLFHPLITGAGISKNSAMGSSLLITSVVIAAFSLLFIIYSLGTFIKSRFREFGTLLILGMSDKQLKKLVFLESLFIGALSIICALVLGLIFSKPFLLIVSEAFSINNLNIYFPIKSIIVTTIVFILLFTISIPFVMITIKNKTIIELLNGSKKPKNEPKTSILLSILTVILLGIGYVVPFLDINSGNLTYAIVICIILGTYLFFSQTLVWILKKIKTHKNFYMNRTNLLWISNLVYKIKDNSRLLFLMTTLLSITLVSIATLSSLVSIQLDEQRASYPFVINYQSSEGNPQEKDRLELIEKTLSDDGFIYDKTSFDSLRVKDNGGYLVSQSEFNQVGQKLNLDSVSLTDDEVVIVPRYTDSSYMRSLNELKTLQVGKINLKVVGLASGKIFPAGYKTYIISDLLFKKLSNNSEYEKVTSFGYNFNGWEKSIEEGYNFNEHIKNTSKNNFEKGILKETYTDLRYYYKVSIDITNTMNFMGIFMSIVFFIGSCSFLYFRFYTDLIYDKEKYKNLSKLGLSYKELKKILTIEISSMFYIPYLVAFFNATISIIMFSKIKGFSLGLKGLSTSCIILVIYSIYFVILKNKYIKEIAKIIPEYLD</sequence>
<keyword evidence="5 6" id="KW-0472">Membrane</keyword>
<accession>A0A1G9J866</accession>
<feature type="transmembrane region" description="Helical" evidence="6">
    <location>
        <begin position="227"/>
        <end position="249"/>
    </location>
</feature>
<dbReference type="Pfam" id="PF02687">
    <property type="entry name" value="FtsX"/>
    <property type="match status" value="1"/>
</dbReference>
<protein>
    <submittedName>
        <fullName evidence="8">Putative ABC transport system permease protein</fullName>
    </submittedName>
</protein>
<feature type="domain" description="ABC3 transporter permease C-terminal" evidence="7">
    <location>
        <begin position="61"/>
        <end position="179"/>
    </location>
</feature>
<dbReference type="PIRSF" id="PIRSF018968">
    <property type="entry name" value="ABC_permease_BceB"/>
    <property type="match status" value="1"/>
</dbReference>
<dbReference type="PANTHER" id="PTHR46795:SF2">
    <property type="entry name" value="ABC TRANSPORTER, PERMEASE PROTEIN"/>
    <property type="match status" value="1"/>
</dbReference>
<dbReference type="AlphaFoldDB" id="A0A1G9J866"/>